<dbReference type="Pfam" id="PF10033">
    <property type="entry name" value="ATG13"/>
    <property type="match status" value="1"/>
</dbReference>
<dbReference type="InterPro" id="IPR036570">
    <property type="entry name" value="HORMA_dom_sf"/>
</dbReference>
<dbReference type="EMBL" id="CAJVPI010000892">
    <property type="protein sequence ID" value="CAG8580424.1"/>
    <property type="molecule type" value="Genomic_DNA"/>
</dbReference>
<feature type="domain" description="Autophagy-related protein 13 N-terminal" evidence="5">
    <location>
        <begin position="32"/>
        <end position="236"/>
    </location>
</feature>
<protein>
    <recommendedName>
        <fullName evidence="3">Autophagy-related protein 13</fullName>
    </recommendedName>
</protein>
<evidence type="ECO:0000313" key="7">
    <source>
        <dbReference type="Proteomes" id="UP000789739"/>
    </source>
</evidence>
<dbReference type="GO" id="GO:0005829">
    <property type="term" value="C:cytosol"/>
    <property type="evidence" value="ECO:0007669"/>
    <property type="project" value="TreeGrafter"/>
</dbReference>
<dbReference type="GO" id="GO:0034727">
    <property type="term" value="P:piecemeal microautophagy of the nucleus"/>
    <property type="evidence" value="ECO:0007669"/>
    <property type="project" value="TreeGrafter"/>
</dbReference>
<evidence type="ECO:0000256" key="3">
    <source>
        <dbReference type="RuleBase" id="RU361214"/>
    </source>
</evidence>
<dbReference type="InterPro" id="IPR040182">
    <property type="entry name" value="ATG13"/>
</dbReference>
<dbReference type="InterPro" id="IPR018731">
    <property type="entry name" value="Atg13_N"/>
</dbReference>
<dbReference type="Gene3D" id="3.30.900.10">
    <property type="entry name" value="HORMA domain"/>
    <property type="match status" value="1"/>
</dbReference>
<dbReference type="GO" id="GO:0000423">
    <property type="term" value="P:mitophagy"/>
    <property type="evidence" value="ECO:0007669"/>
    <property type="project" value="TreeGrafter"/>
</dbReference>
<accession>A0A9N9G6B1</accession>
<evidence type="ECO:0000256" key="2">
    <source>
        <dbReference type="ARBA" id="ARBA00023006"/>
    </source>
</evidence>
<feature type="compositionally biased region" description="Polar residues" evidence="4">
    <location>
        <begin position="336"/>
        <end position="347"/>
    </location>
</feature>
<dbReference type="AlphaFoldDB" id="A0A9N9G6B1"/>
<feature type="compositionally biased region" description="Polar residues" evidence="4">
    <location>
        <begin position="434"/>
        <end position="443"/>
    </location>
</feature>
<feature type="compositionally biased region" description="Low complexity" evidence="4">
    <location>
        <begin position="393"/>
        <end position="425"/>
    </location>
</feature>
<dbReference type="Proteomes" id="UP000789739">
    <property type="component" value="Unassembled WGS sequence"/>
</dbReference>
<feature type="compositionally biased region" description="Low complexity" evidence="4">
    <location>
        <begin position="565"/>
        <end position="574"/>
    </location>
</feature>
<keyword evidence="2 3" id="KW-0072">Autophagy</keyword>
<dbReference type="GO" id="GO:0034497">
    <property type="term" value="P:protein localization to phagophore assembly site"/>
    <property type="evidence" value="ECO:0007669"/>
    <property type="project" value="TreeGrafter"/>
</dbReference>
<evidence type="ECO:0000313" key="6">
    <source>
        <dbReference type="EMBL" id="CAG8580424.1"/>
    </source>
</evidence>
<dbReference type="GO" id="GO:0000407">
    <property type="term" value="C:phagophore assembly site"/>
    <property type="evidence" value="ECO:0007669"/>
    <property type="project" value="TreeGrafter"/>
</dbReference>
<sequence length="587" mass="64749">MGKYSKCVRTKTNLQSTSLLIYVVIVFDFHKFNLELEDSDIYREDIKYWRMTAVSTQSPPQPMTIQFYLDITDLAQDQILVLADEFYGRHRVTVEEIDEDGRGRRKDRIMLESWTLTLSQPTPDSQAELPIVYKKSITFFRSLYAYVRLLPMYGLFKRLSMKLTQSMKIGHRFVLPNANTRDDGERVVRSEKGIGKDVPIIDKMTGTVASEYQFTPIETPLGVFSLEVIYRNNCDFYIDDDSEASPSYLSTSESPRGMDPMFGAPLVRTRSSSALSQETETSPHPAFVRSAHHQRQPSYGYGSGASGLSPKTSDARRLSQVEGSQIKYGYRESLHPQGSPTASNRPTVTMIKPFKALSLSSSPTSHPDNLPSPTNSDKGISSSPLYRSPSQVSLGPRYSSSPSSGRPLSIISNSGALSSSVKSTSSGGGSPSGNTLRFSSSFKSRYERTGNASGSRDKDGTVGGRRPSRSSLYTNRSDDTISERGSFSSSYWPFQEEDDLGDFVKMIETRGPLKMFSKSPTKSDDSIKEAHNNLSDILSSNTLPTSSTQLHPPNDGALLLGSGGSSVSSSLSSVNRSTSLHEKYNNS</sequence>
<feature type="region of interest" description="Disordered" evidence="4">
    <location>
        <begin position="537"/>
        <end position="587"/>
    </location>
</feature>
<dbReference type="GO" id="GO:1990316">
    <property type="term" value="C:Atg1/ULK1 kinase complex"/>
    <property type="evidence" value="ECO:0007669"/>
    <property type="project" value="InterPro"/>
</dbReference>
<feature type="compositionally biased region" description="Polar residues" evidence="4">
    <location>
        <begin position="358"/>
        <end position="392"/>
    </location>
</feature>
<organism evidence="6 7">
    <name type="scientific">Paraglomus brasilianum</name>
    <dbReference type="NCBI Taxonomy" id="144538"/>
    <lineage>
        <taxon>Eukaryota</taxon>
        <taxon>Fungi</taxon>
        <taxon>Fungi incertae sedis</taxon>
        <taxon>Mucoromycota</taxon>
        <taxon>Glomeromycotina</taxon>
        <taxon>Glomeromycetes</taxon>
        <taxon>Paraglomerales</taxon>
        <taxon>Paraglomeraceae</taxon>
        <taxon>Paraglomus</taxon>
    </lineage>
</organism>
<dbReference type="PANTHER" id="PTHR13430">
    <property type="match status" value="1"/>
</dbReference>
<feature type="compositionally biased region" description="Polar residues" evidence="4">
    <location>
        <begin position="537"/>
        <end position="551"/>
    </location>
</feature>
<feature type="region of interest" description="Disordered" evidence="4">
    <location>
        <begin position="269"/>
        <end position="487"/>
    </location>
</feature>
<evidence type="ECO:0000256" key="1">
    <source>
        <dbReference type="ARBA" id="ARBA00005246"/>
    </source>
</evidence>
<keyword evidence="7" id="KW-1185">Reference proteome</keyword>
<dbReference type="PANTHER" id="PTHR13430:SF4">
    <property type="entry name" value="AUTOPHAGY-RELATED PROTEIN 13"/>
    <property type="match status" value="1"/>
</dbReference>
<gene>
    <name evidence="6" type="ORF">PBRASI_LOCUS6589</name>
</gene>
<evidence type="ECO:0000256" key="4">
    <source>
        <dbReference type="SAM" id="MobiDB-lite"/>
    </source>
</evidence>
<evidence type="ECO:0000259" key="5">
    <source>
        <dbReference type="Pfam" id="PF10033"/>
    </source>
</evidence>
<proteinExistence type="inferred from homology"/>
<dbReference type="OrthoDB" id="70161at2759"/>
<reference evidence="6" key="1">
    <citation type="submission" date="2021-06" db="EMBL/GenBank/DDBJ databases">
        <authorList>
            <person name="Kallberg Y."/>
            <person name="Tangrot J."/>
            <person name="Rosling A."/>
        </authorList>
    </citation>
    <scope>NUCLEOTIDE SEQUENCE</scope>
    <source>
        <strain evidence="6">BR232B</strain>
    </source>
</reference>
<comment type="caution">
    <text evidence="6">The sequence shown here is derived from an EMBL/GenBank/DDBJ whole genome shotgun (WGS) entry which is preliminary data.</text>
</comment>
<feature type="compositionally biased region" description="Polar residues" evidence="4">
    <location>
        <begin position="269"/>
        <end position="282"/>
    </location>
</feature>
<comment type="similarity">
    <text evidence="1 3">Belongs to the ATG13 family. Fungi subfamily.</text>
</comment>
<name>A0A9N9G6B1_9GLOM</name>